<dbReference type="InterPro" id="IPR019787">
    <property type="entry name" value="Znf_PHD-finger"/>
</dbReference>
<keyword evidence="3" id="KW-0862">Zinc</keyword>
<dbReference type="SMART" id="SM00249">
    <property type="entry name" value="PHD"/>
    <property type="match status" value="4"/>
</dbReference>
<feature type="compositionally biased region" description="Low complexity" evidence="5">
    <location>
        <begin position="462"/>
        <end position="478"/>
    </location>
</feature>
<dbReference type="InterPro" id="IPR013083">
    <property type="entry name" value="Znf_RING/FYVE/PHD"/>
</dbReference>
<protein>
    <submittedName>
        <fullName evidence="8">PHD-finger domain-containing protein</fullName>
    </submittedName>
</protein>
<feature type="compositionally biased region" description="Acidic residues" evidence="5">
    <location>
        <begin position="747"/>
        <end position="760"/>
    </location>
</feature>
<dbReference type="CDD" id="cd15571">
    <property type="entry name" value="ePHD"/>
    <property type="match status" value="2"/>
</dbReference>
<feature type="compositionally biased region" description="Low complexity" evidence="5">
    <location>
        <begin position="101"/>
        <end position="114"/>
    </location>
</feature>
<dbReference type="PROSITE" id="PS50016">
    <property type="entry name" value="ZF_PHD_2"/>
    <property type="match status" value="2"/>
</dbReference>
<keyword evidence="2 4" id="KW-0863">Zinc-finger</keyword>
<dbReference type="Proteomes" id="UP000823046">
    <property type="component" value="Unassembled WGS sequence"/>
</dbReference>
<feature type="region of interest" description="Disordered" evidence="5">
    <location>
        <begin position="1760"/>
        <end position="1784"/>
    </location>
</feature>
<evidence type="ECO:0000256" key="2">
    <source>
        <dbReference type="ARBA" id="ARBA00022771"/>
    </source>
</evidence>
<feature type="domain" description="PHD-type" evidence="6">
    <location>
        <begin position="1015"/>
        <end position="1069"/>
    </location>
</feature>
<comment type="caution">
    <text evidence="8">The sequence shown here is derived from an EMBL/GenBank/DDBJ whole genome shotgun (WGS) entry which is preliminary data.</text>
</comment>
<feature type="region of interest" description="Disordered" evidence="5">
    <location>
        <begin position="1199"/>
        <end position="1228"/>
    </location>
</feature>
<feature type="compositionally biased region" description="Polar residues" evidence="5">
    <location>
        <begin position="2024"/>
        <end position="2046"/>
    </location>
</feature>
<feature type="region of interest" description="Disordered" evidence="5">
    <location>
        <begin position="101"/>
        <end position="127"/>
    </location>
</feature>
<feature type="domain" description="PHD-type" evidence="7">
    <location>
        <begin position="1319"/>
        <end position="1450"/>
    </location>
</feature>
<feature type="region of interest" description="Disordered" evidence="5">
    <location>
        <begin position="2013"/>
        <end position="2055"/>
    </location>
</feature>
<dbReference type="InterPro" id="IPR001965">
    <property type="entry name" value="Znf_PHD"/>
</dbReference>
<feature type="region of interest" description="Disordered" evidence="5">
    <location>
        <begin position="2221"/>
        <end position="2296"/>
    </location>
</feature>
<dbReference type="PANTHER" id="PTHR13793:SF107">
    <property type="entry name" value="BROMODOMAIN-CONTAINING PROTEIN HOMOLOG"/>
    <property type="match status" value="1"/>
</dbReference>
<dbReference type="SUPFAM" id="SSF57903">
    <property type="entry name" value="FYVE/PHD zinc finger"/>
    <property type="match status" value="2"/>
</dbReference>
<evidence type="ECO:0000256" key="5">
    <source>
        <dbReference type="SAM" id="MobiDB-lite"/>
    </source>
</evidence>
<feature type="compositionally biased region" description="Low complexity" evidence="5">
    <location>
        <begin position="1613"/>
        <end position="1626"/>
    </location>
</feature>
<accession>A0ABQ7JB37</accession>
<sequence length="2476" mass="268701">MLGGVLVDEQSCLASEDMGVASSQELSSMDFAPSSQPSSNVGATHSSVTDKFQNSQIFVNDLPVISHEKASNVCVVQLNHHEGSNHRLHLHSNYSLDGLPHTPSSLSTASTLPSVDVSSDTPKSEEKDAYVVEASVMEEERVRNSVGPSVSDTMDPSASVTPLPSSSISSLPLSGIPPSAALSSLATLTATATDDVLCGVCFGGECEEGNQILLCDGCDKGVHQACYGITIIPDGKWFCSLCEWEAKQVRSLSEDRLASHSKDKAARCKLCDHEGGIMRRGAEKVWVHSSCVLFASEGPSFRKKMELDDPCGITHSLKEARHHGYRCDLCTYGGFPLPCAYPQCFKRIHVTCAKEADCPCFLEHIWEGEGLQRRDSVWKAVFCREHRGSNDVSIAREAEKRRLLPLPPSTCIPPLSSVYNGNPLSLGFKDGHVSSFDALTSRRQPPRSPTTEGAHRKSPLCSPSIPTFAPTASATSTSPRHHEIKARGGCSSSGGGGCGTLGGDTAMTPSSPPRPLPEGNGGRPPLLGSFDPGGMIDAGTAAHTQIHAAPTRGVRVNWLRYENWFKRVAVGPLAEQIVTTFPLAARKTAMEEAKQIESILTYSVAPPTIHQLSLPPESDLALLEQITSSYETFLKPNSLVERGEGSTYMEFRVPPIAILDFGATAVWSQLKVSSVPVEVTLQEKEAANTFLGEWNRRDAAWDVLRSVNDLPPVEDPQEVLPVASLSPKRRLHPMERGLSQSSRDGLSLDEEEENAEEEEETRLQCFEGDTPSSSLSAYTRSTPPQHLSVRFGAFVKLSLFQMLYIRKKLATISVLPSTSLHPPLHVTCTFTEAVASPPPLSPHESLTASFRYHTLPSFTHASHTETPTVFLSGIHWRRPQDELMDAATVKALTSGPDDFVGAQLAMLVTYSRSCYSKLSSIRGNLLDMVLEENAAPLRVVEVGSRLQQQLMRYSAMSRWSHVCSTLVVGFTDKPESALPLPLKKMARGGETLSLNEEEASLSPPAKVEVEEDIHRVYCSFCFGEEGPALHHIFTCCRCQISVHKGCYAVGKPGEDTDASEWLCKRCEYEKKFLGTQWQITFTPGSVLCDICGVWGGAFKRTTTNTWVHLLCAVWLMPETHCEDLEQLEPWSLSTIQSWRRSSRCFFCGSEWGYCVICAHRSGGGRCPLTFHPMCAWLHGFKSIVQMDIRVHRCSNRDRKPEAYSHKDRRDKKKYSRGNRGSSGNLSAHLPPIEDESVCIEVADQYRKNMCAVCLLDEGMEEFNPMLHCSKCGLCVHRLCYGIGNACIPSPSQHIEAVDASKGIRPFQCDVCAGGQDPTLVYCRLCPRKGGALKVCARSEGFHRPPFTGGRFGCYPRKLLFAHMTCCLWAPNIEITDNDEMSPILGVETVPKLFRLCEVCGLSYGFSLECSQRGCTTFFHPLCAQLKGYFLEMSDDCITGFRSMAFCKKHSQIREKISPSVRLFLKLRAFLELAQIIVDQLRKRERIKHMWLRKRKEVLNREYPLLDEEELLGLSKENISGNADIYSCMLAKRVKHSEEKADRNSLLLKTFAASFDGNDAHLPNSSPSSSMESLASLLPMEDTAASETCPYGVAISENISFPSVSSLVALPGATPASLPTPSTSSATETMDSSLSAGEGTLLSSPSLPSTVVLATHSGMHVTPTLSSPLSTEASTTLSSALYPENLLQEEKILPAVAVNAFARPSLPVRKSRLFIPAWARRDDTRMRLADSRLRPVMPPVPMDTLSFPSVSLEKAPLNPGDAALTHSHFSSPKRKDGGVETLPPHLSSATIAGEIPSLGGSPHTLLGGNSYTFAMNSRKKVDNFLPTHLSEEELQALVIKTCQNLPEVSKRGRGRPSRKMKICWLLHSGNRAEAEHYARSSGRTFEEILTSVDSTKSFPRSSPDFHALGGMDDISPPCALARQGGTLSSNDATLLPLIARLETYDPAMQQPFLPSAALSSPIHEGEHDHPIPLGFLGEYSLPLAASLPAAACHPPKGALLTQESPVADIPLADQTKRRRSDSHAPPSSLQAASNGTLPFESPENTGFSDGIPLPHALPVSETNAKRQCTLPARTQAIENSSSYLSLETPMSFVTPSTRQCKESLSSLDAAVDDSHDYAMLQSLAPQTSSPLHPPTVPPLKISSSGTEFPTNTSEGSSLRLGEYLPLFTRISELQKLRPFEETGTPATTMSTVSTPLNGLSSMANEIAVTTASPPVAENIVTLLSGGNNTSPRASQKASSRLPKTTSVGDAKPPRKRQASQSLLEGQSVSHTSSDCSPSPVKRRNSSASAKSRSRKRATVGPIQACVVALRGTPLKGRSSTISSDASAVVNLAKEVVDASSPLTHSSEGTAEVMPADAATGGEHEAMPLEVAGMTSSSTQCLPDFPTDIAKVELVPESDDAHLCARFPEGSEPTSMSPSTSALLHPKYCHLEFFTMPPTEHCSLAVPGDAMDITISRSDSLSVDKKEELEHTTATEDV</sequence>
<feature type="compositionally biased region" description="Gly residues" evidence="5">
    <location>
        <begin position="491"/>
        <end position="502"/>
    </location>
</feature>
<dbReference type="PANTHER" id="PTHR13793">
    <property type="entry name" value="PHD FINGER PROTEINS"/>
    <property type="match status" value="1"/>
</dbReference>
<evidence type="ECO:0000256" key="3">
    <source>
        <dbReference type="ARBA" id="ARBA00022833"/>
    </source>
</evidence>
<feature type="region of interest" description="Disordered" evidence="5">
    <location>
        <begin position="141"/>
        <end position="163"/>
    </location>
</feature>
<dbReference type="InterPro" id="IPR011011">
    <property type="entry name" value="Znf_FYVE_PHD"/>
</dbReference>
<dbReference type="CDD" id="cd15492">
    <property type="entry name" value="PHD_BRPF_JADE_like"/>
    <property type="match status" value="1"/>
</dbReference>
<dbReference type="PROSITE" id="PS01359">
    <property type="entry name" value="ZF_PHD_1"/>
    <property type="match status" value="1"/>
</dbReference>
<dbReference type="InterPro" id="IPR050701">
    <property type="entry name" value="Histone_Mod_Regulator"/>
</dbReference>
<dbReference type="InterPro" id="IPR034732">
    <property type="entry name" value="EPHD"/>
</dbReference>
<feature type="domain" description="PHD-type" evidence="6">
    <location>
        <begin position="195"/>
        <end position="245"/>
    </location>
</feature>
<proteinExistence type="predicted"/>
<dbReference type="PROSITE" id="PS51805">
    <property type="entry name" value="EPHD"/>
    <property type="match status" value="1"/>
</dbReference>
<dbReference type="Pfam" id="PF13831">
    <property type="entry name" value="PHD_2"/>
    <property type="match status" value="1"/>
</dbReference>
<dbReference type="Pfam" id="PF13832">
    <property type="entry name" value="zf-HC5HC2H_2"/>
    <property type="match status" value="3"/>
</dbReference>
<name>A0ABQ7JB37_9APIC</name>
<feature type="compositionally biased region" description="Polar residues" evidence="5">
    <location>
        <begin position="2257"/>
        <end position="2275"/>
    </location>
</feature>
<gene>
    <name evidence="8" type="ORF">IE077_000328</name>
</gene>
<keyword evidence="1" id="KW-0479">Metal-binding</keyword>
<evidence type="ECO:0000256" key="4">
    <source>
        <dbReference type="PROSITE-ProRule" id="PRU00146"/>
    </source>
</evidence>
<keyword evidence="9" id="KW-1185">Reference proteome</keyword>
<evidence type="ECO:0000313" key="8">
    <source>
        <dbReference type="EMBL" id="KAF8821199.1"/>
    </source>
</evidence>
<feature type="region of interest" description="Disordered" evidence="5">
    <location>
        <begin position="438"/>
        <end position="526"/>
    </location>
</feature>
<evidence type="ECO:0000259" key="6">
    <source>
        <dbReference type="PROSITE" id="PS50016"/>
    </source>
</evidence>
<feature type="compositionally biased region" description="Polar residues" evidence="5">
    <location>
        <begin position="2223"/>
        <end position="2246"/>
    </location>
</feature>
<feature type="region of interest" description="Disordered" evidence="5">
    <location>
        <begin position="24"/>
        <end position="46"/>
    </location>
</feature>
<organism evidence="8 9">
    <name type="scientific">Cardiosporidium cionae</name>
    <dbReference type="NCBI Taxonomy" id="476202"/>
    <lineage>
        <taxon>Eukaryota</taxon>
        <taxon>Sar</taxon>
        <taxon>Alveolata</taxon>
        <taxon>Apicomplexa</taxon>
        <taxon>Aconoidasida</taxon>
        <taxon>Nephromycida</taxon>
        <taxon>Cardiosporidium</taxon>
    </lineage>
</organism>
<dbReference type="EMBL" id="JADAQX010000216">
    <property type="protein sequence ID" value="KAF8821199.1"/>
    <property type="molecule type" value="Genomic_DNA"/>
</dbReference>
<evidence type="ECO:0000313" key="9">
    <source>
        <dbReference type="Proteomes" id="UP000823046"/>
    </source>
</evidence>
<evidence type="ECO:0000256" key="1">
    <source>
        <dbReference type="ARBA" id="ARBA00022723"/>
    </source>
</evidence>
<feature type="region of interest" description="Disordered" evidence="5">
    <location>
        <begin position="1613"/>
        <end position="1641"/>
    </location>
</feature>
<reference evidence="8 9" key="1">
    <citation type="journal article" date="2020" name="bioRxiv">
        <title>Metabolic contributions of an alphaproteobacterial endosymbiont in the apicomplexan Cardiosporidium cionae.</title>
        <authorList>
            <person name="Hunter E.S."/>
            <person name="Paight C.J."/>
            <person name="Lane C.E."/>
        </authorList>
    </citation>
    <scope>NUCLEOTIDE SEQUENCE [LARGE SCALE GENOMIC DNA]</scope>
    <source>
        <strain evidence="8">ESH_2018</strain>
    </source>
</reference>
<dbReference type="InterPro" id="IPR019786">
    <property type="entry name" value="Zinc_finger_PHD-type_CS"/>
</dbReference>
<feature type="region of interest" description="Disordered" evidence="5">
    <location>
        <begin position="731"/>
        <end position="768"/>
    </location>
</feature>
<evidence type="ECO:0000259" key="7">
    <source>
        <dbReference type="PROSITE" id="PS51805"/>
    </source>
</evidence>
<dbReference type="Gene3D" id="3.30.40.10">
    <property type="entry name" value="Zinc/RING finger domain, C3HC4 (zinc finger)"/>
    <property type="match status" value="5"/>
</dbReference>